<evidence type="ECO:0000259" key="2">
    <source>
        <dbReference type="SMART" id="SM00849"/>
    </source>
</evidence>
<name>A0A7X2D3P9_9PROT</name>
<sequence>MTTHSDGAGPGGALRFPHADPPAPGTVVSVAPGVGWLRMPLPFALDHINLWVLEDGDGWTLVDTGIANDHTRDLWRTLMEGPLAGRPVKRLICTHFHPDHMGLSGWLTDWLGVPLWAPLGEWAFGRQLQALSDADFAGISRDLYARAGGGPDLMALVDRRGNPYRKRTVAHPLAFRRIRTGQDVRIGDHDWRVMMGHGHAPEHAGLWCPGLGVLISGDQVLPRISPNVSVWPSEPDEDPLSLFLESLRLWHDVIDDPDVLVLPSHGLPFHGFHARVTELLHHHDARLEETRDLCRAAPLSAMALLPRLFNRTLDDHQMFFALGETLAHLHHLERTGAVVRHRGPDGVERFAAAE</sequence>
<dbReference type="PANTHER" id="PTHR23131">
    <property type="entry name" value="ENDORIBONUCLEASE LACTB2"/>
    <property type="match status" value="1"/>
</dbReference>
<evidence type="ECO:0000313" key="4">
    <source>
        <dbReference type="Proteomes" id="UP000434582"/>
    </source>
</evidence>
<dbReference type="Pfam" id="PF21221">
    <property type="entry name" value="B_lactamase-like_C"/>
    <property type="match status" value="1"/>
</dbReference>
<organism evidence="3 4">
    <name type="scientific">Roseospira navarrensis</name>
    <dbReference type="NCBI Taxonomy" id="140058"/>
    <lineage>
        <taxon>Bacteria</taxon>
        <taxon>Pseudomonadati</taxon>
        <taxon>Pseudomonadota</taxon>
        <taxon>Alphaproteobacteria</taxon>
        <taxon>Rhodospirillales</taxon>
        <taxon>Rhodospirillaceae</taxon>
        <taxon>Roseospira</taxon>
    </lineage>
</organism>
<feature type="domain" description="Metallo-beta-lactamase" evidence="2">
    <location>
        <begin position="47"/>
        <end position="265"/>
    </location>
</feature>
<dbReference type="InterPro" id="IPR050662">
    <property type="entry name" value="Sec-metab_biosynth-thioest"/>
</dbReference>
<dbReference type="InterPro" id="IPR036866">
    <property type="entry name" value="RibonucZ/Hydroxyglut_hydro"/>
</dbReference>
<dbReference type="OrthoDB" id="2971563at2"/>
<accession>A0A7X2D3P9</accession>
<dbReference type="SUPFAM" id="SSF56281">
    <property type="entry name" value="Metallo-hydrolase/oxidoreductase"/>
    <property type="match status" value="1"/>
</dbReference>
<dbReference type="AlphaFoldDB" id="A0A7X2D3P9"/>
<protein>
    <submittedName>
        <fullName evidence="3">MBL fold metallo-hydrolase</fullName>
    </submittedName>
</protein>
<comment type="caution">
    <text evidence="3">The sequence shown here is derived from an EMBL/GenBank/DDBJ whole genome shotgun (WGS) entry which is preliminary data.</text>
</comment>
<evidence type="ECO:0000313" key="3">
    <source>
        <dbReference type="EMBL" id="MQX36996.1"/>
    </source>
</evidence>
<dbReference type="RefSeq" id="WP_153344032.1">
    <property type="nucleotide sequence ID" value="NZ_WIVE01000030.1"/>
</dbReference>
<dbReference type="PANTHER" id="PTHR23131:SF4">
    <property type="entry name" value="METALLO-BETA-LACTAMASE SUPERFAMILY POTEIN"/>
    <property type="match status" value="1"/>
</dbReference>
<dbReference type="Proteomes" id="UP000434582">
    <property type="component" value="Unassembled WGS sequence"/>
</dbReference>
<dbReference type="Gene3D" id="3.60.15.10">
    <property type="entry name" value="Ribonuclease Z/Hydroxyacylglutathione hydrolase-like"/>
    <property type="match status" value="1"/>
</dbReference>
<dbReference type="InterPro" id="IPR036388">
    <property type="entry name" value="WH-like_DNA-bd_sf"/>
</dbReference>
<reference evidence="3 4" key="1">
    <citation type="submission" date="2019-10" db="EMBL/GenBank/DDBJ databases">
        <title>Draft whole-genome sequence of the purple nonsulfur photosynthetic bacterium Roseospira navarrensis DSM 15114.</title>
        <authorList>
            <person name="Kyndt J.A."/>
            <person name="Meyer T.E."/>
        </authorList>
    </citation>
    <scope>NUCLEOTIDE SEQUENCE [LARGE SCALE GENOMIC DNA]</scope>
    <source>
        <strain evidence="3 4">DSM 15114</strain>
    </source>
</reference>
<feature type="region of interest" description="Disordered" evidence="1">
    <location>
        <begin position="1"/>
        <end position="20"/>
    </location>
</feature>
<dbReference type="Pfam" id="PF00753">
    <property type="entry name" value="Lactamase_B"/>
    <property type="match status" value="1"/>
</dbReference>
<dbReference type="Gene3D" id="1.10.10.10">
    <property type="entry name" value="Winged helix-like DNA-binding domain superfamily/Winged helix DNA-binding domain"/>
    <property type="match status" value="1"/>
</dbReference>
<evidence type="ECO:0000256" key="1">
    <source>
        <dbReference type="SAM" id="MobiDB-lite"/>
    </source>
</evidence>
<dbReference type="GO" id="GO:0016787">
    <property type="term" value="F:hydrolase activity"/>
    <property type="evidence" value="ECO:0007669"/>
    <property type="project" value="UniProtKB-KW"/>
</dbReference>
<dbReference type="EMBL" id="WIVE01000030">
    <property type="protein sequence ID" value="MQX36996.1"/>
    <property type="molecule type" value="Genomic_DNA"/>
</dbReference>
<proteinExistence type="predicted"/>
<dbReference type="InterPro" id="IPR048933">
    <property type="entry name" value="B_lactamase-like_C"/>
</dbReference>
<keyword evidence="4" id="KW-1185">Reference proteome</keyword>
<dbReference type="SMART" id="SM00849">
    <property type="entry name" value="Lactamase_B"/>
    <property type="match status" value="1"/>
</dbReference>
<keyword evidence="3" id="KW-0378">Hydrolase</keyword>
<gene>
    <name evidence="3" type="ORF">GHC57_10750</name>
</gene>
<dbReference type="InterPro" id="IPR001279">
    <property type="entry name" value="Metallo-B-lactamas"/>
</dbReference>